<protein>
    <submittedName>
        <fullName evidence="1">Uncharacterized protein</fullName>
    </submittedName>
</protein>
<name>A0A7U9BXT5_9GAMM</name>
<gene>
    <name evidence="1" type="ORF">KUC_3618</name>
</gene>
<sequence>MSNLMATRFVENMGNFLGNGQPCEGQAKSIPDAHSPWGTVAKM</sequence>
<evidence type="ECO:0000313" key="1">
    <source>
        <dbReference type="EMBL" id="EHJ91175.1"/>
    </source>
</evidence>
<proteinExistence type="predicted"/>
<accession>A0A7U9BXT5</accession>
<evidence type="ECO:0000313" key="2">
    <source>
        <dbReference type="Proteomes" id="UP000005756"/>
    </source>
</evidence>
<dbReference type="EMBL" id="JH393260">
    <property type="protein sequence ID" value="EHJ91175.1"/>
    <property type="molecule type" value="Genomic_DNA"/>
</dbReference>
<dbReference type="Proteomes" id="UP000005756">
    <property type="component" value="Unassembled WGS sequence"/>
</dbReference>
<dbReference type="AlphaFoldDB" id="A0A7U9BXT5"/>
<reference evidence="1 2" key="1">
    <citation type="submission" date="2011-10" db="EMBL/GenBank/DDBJ databases">
        <authorList>
            <person name="Quillaguamn J."/>
            <person name="Guzmn D."/>
            <person name="Balderrama-Subieta A."/>
            <person name="Cardona-Ortuo C."/>
            <person name="Guevara-Martnez M."/>
            <person name="Callisaya-Quispe N."/>
        </authorList>
    </citation>
    <scope>NUCLEOTIDE SEQUENCE [LARGE SCALE GENOMIC DNA]</scope>
    <source>
        <strain evidence="1 2">LC1</strain>
    </source>
</reference>
<organism evidence="1 2">
    <name type="scientific">Vreelandella boliviensis LC1</name>
    <dbReference type="NCBI Taxonomy" id="1072583"/>
    <lineage>
        <taxon>Bacteria</taxon>
        <taxon>Pseudomonadati</taxon>
        <taxon>Pseudomonadota</taxon>
        <taxon>Gammaproteobacteria</taxon>
        <taxon>Oceanospirillales</taxon>
        <taxon>Halomonadaceae</taxon>
        <taxon>Vreelandella</taxon>
    </lineage>
</organism>